<dbReference type="PANTHER" id="PTHR35580">
    <property type="entry name" value="CELL SURFACE GLYCOPROTEIN (S-LAYER PROTEIN)-LIKE PROTEIN"/>
    <property type="match status" value="1"/>
</dbReference>
<evidence type="ECO:0000313" key="2">
    <source>
        <dbReference type="Proteomes" id="UP000637774"/>
    </source>
</evidence>
<organism evidence="1 2">
    <name type="scientific">Hymenobacter frigidus</name>
    <dbReference type="NCBI Taxonomy" id="1524095"/>
    <lineage>
        <taxon>Bacteria</taxon>
        <taxon>Pseudomonadati</taxon>
        <taxon>Bacteroidota</taxon>
        <taxon>Cytophagia</taxon>
        <taxon>Cytophagales</taxon>
        <taxon>Hymenobacteraceae</taxon>
        <taxon>Hymenobacter</taxon>
    </lineage>
</organism>
<accession>A0ABQ2AEI3</accession>
<keyword evidence="2" id="KW-1185">Reference proteome</keyword>
<proteinExistence type="predicted"/>
<dbReference type="EMBL" id="BMGY01000051">
    <property type="protein sequence ID" value="GGH90231.1"/>
    <property type="molecule type" value="Genomic_DNA"/>
</dbReference>
<evidence type="ECO:0008006" key="3">
    <source>
        <dbReference type="Google" id="ProtNLM"/>
    </source>
</evidence>
<gene>
    <name evidence="1" type="ORF">GCM10011495_35630</name>
</gene>
<name>A0ABQ2AEI3_9BACT</name>
<comment type="caution">
    <text evidence="1">The sequence shown here is derived from an EMBL/GenBank/DDBJ whole genome shotgun (WGS) entry which is preliminary data.</text>
</comment>
<dbReference type="Pfam" id="PF13585">
    <property type="entry name" value="CHU_C"/>
    <property type="match status" value="1"/>
</dbReference>
<sequence length="921" mass="94778">MSAQAQVAAFTQAQLVGTPVGSFDRTALFDLAVDAAGNAYVTGSFTGTVRFDSFLLTAPAAQGGFSPTAAYVAKIDPAGNFLWAVQSTGAPAMGTSLVLDPAGNATVAGVYGSGTVAFGNVSLANRTPGNTPPALHPADVFVARLDARGNWLGATSAGGPGNDLVNDLARDPAGNLYLTGSYTDSPRFGSTVLPAAPNARPKMFVARLNPPGTWRWAVHSSGALDEAGAAVAADARGHVFVAGTTDSPTTSFGALSLPGPSGFVARLDSSGIFQWVVPSGHLRGQVIQGGYQIGVGTGTRRLDLALDGAGNLYLAGAYNGASARFGTTVLTNSTGVTTEGVVARLDPGTGAFRWAVPVRGNPAGTSLYEACSRLAIDARDQVYVTGTFNSSSVVFGATVVQNPNANGHIFLANLDSQGNWSWVLPGFTSSVGITSFHSGHALAISPAGEPVLGGVFGSTLRLGPTLALQGNYVAQGFLARAQAGPSLLVAGDTVVCNGGQVQLRAVTTGTVTGYRWSTGATTAAITVTQPGTYSVTVTFAGGIAQTLSYRVQALTPVLAIGASSPRLCPGAAVTLQATFSGAPALRWSTGSASASITVTQPGTYTLTATYGSGCQVTARHEISANALAITGRLQLCPGQGTTLTATATGAAVVSYRWNTGATTPTLRVGQAGTYTVGAVLADGCVVTARHTVGPPRAVVASVSGDTLLCPGTQLQLTALNSDALTYRWNTGATTPTVPVTAPGTYAVLLTYEGGCTSRDSLQVYPAPVAPAFTLGPDTTLCLEQPLRLQAPAFEGPGVVRRWSDGSSGPSLLVREPGTYSLQFTTPCGTRTASRRVAYASCLRIPNVITPNNDQRNDRFVVEGLTQGDWDLTLYTRWGKQVYHAAAYRHDWGGDAAPGTYYYLLRNATTNVMHKGWLEVIR</sequence>
<dbReference type="Proteomes" id="UP000637774">
    <property type="component" value="Unassembled WGS sequence"/>
</dbReference>
<dbReference type="Gene3D" id="2.80.10.50">
    <property type="match status" value="1"/>
</dbReference>
<dbReference type="InterPro" id="IPR052918">
    <property type="entry name" value="Motility_Chemotaxis_Reg"/>
</dbReference>
<protein>
    <recommendedName>
        <fullName evidence="3">Gliding motility-associated C-terminal domain-containing protein</fullName>
    </recommendedName>
</protein>
<dbReference type="PANTHER" id="PTHR35580:SF1">
    <property type="entry name" value="PHYTASE-LIKE DOMAIN-CONTAINING PROTEIN"/>
    <property type="match status" value="1"/>
</dbReference>
<evidence type="ECO:0000313" key="1">
    <source>
        <dbReference type="EMBL" id="GGH90231.1"/>
    </source>
</evidence>
<reference evidence="2" key="1">
    <citation type="journal article" date="2019" name="Int. J. Syst. Evol. Microbiol.">
        <title>The Global Catalogue of Microorganisms (GCM) 10K type strain sequencing project: providing services to taxonomists for standard genome sequencing and annotation.</title>
        <authorList>
            <consortium name="The Broad Institute Genomics Platform"/>
            <consortium name="The Broad Institute Genome Sequencing Center for Infectious Disease"/>
            <person name="Wu L."/>
            <person name="Ma J."/>
        </authorList>
    </citation>
    <scope>NUCLEOTIDE SEQUENCE [LARGE SCALE GENOMIC DNA]</scope>
    <source>
        <strain evidence="2">CGMCC 1.14966</strain>
    </source>
</reference>
<dbReference type="SUPFAM" id="SSF101898">
    <property type="entry name" value="NHL repeat"/>
    <property type="match status" value="1"/>
</dbReference>